<evidence type="ECO:0000313" key="1">
    <source>
        <dbReference type="EMBL" id="EFJ45297.1"/>
    </source>
</evidence>
<dbReference type="InterPro" id="IPR028994">
    <property type="entry name" value="Integrin_alpha_N"/>
</dbReference>
<name>D8U4M0_VOLCA</name>
<dbReference type="GeneID" id="9616154"/>
<dbReference type="AlphaFoldDB" id="D8U4M0"/>
<dbReference type="InParanoid" id="D8U4M0"/>
<keyword evidence="2" id="KW-1185">Reference proteome</keyword>
<dbReference type="KEGG" id="vcn:VOLCADRAFT_106028"/>
<dbReference type="SUPFAM" id="SSF69318">
    <property type="entry name" value="Integrin alpha N-terminal domain"/>
    <property type="match status" value="1"/>
</dbReference>
<dbReference type="RefSeq" id="XP_002953673.1">
    <property type="nucleotide sequence ID" value="XM_002953627.1"/>
</dbReference>
<dbReference type="OrthoDB" id="529994at2759"/>
<gene>
    <name evidence="1" type="ORF">VOLCADRAFT_106028</name>
</gene>
<protein>
    <submittedName>
        <fullName evidence="1">Uncharacterized protein</fullName>
    </submittedName>
</protein>
<evidence type="ECO:0000313" key="2">
    <source>
        <dbReference type="Proteomes" id="UP000001058"/>
    </source>
</evidence>
<dbReference type="EMBL" id="GL378358">
    <property type="protein sequence ID" value="EFJ45297.1"/>
    <property type="molecule type" value="Genomic_DNA"/>
</dbReference>
<sequence>MTFTEAEIVSGLKAMRNNKSGGLEGTPAEYYNRWSTLHEQSVSQLAGGELTNLLFVDDVSLVATGHDRAECLLGYSKPTAATGMAANAAKCSSFSGALHAPPVPLDQSCWNSVVKRPGTLCHRAFVADLELAHGGVTECWTRKVLAFLVWLKNGAPTKTRGDNLIAHYATLKFPVENILKVFAKWLDARLCDCGAVEDELHVFEECPTHKSIRAKYDGDLVFKGCSMRTIMTEALPLALPSSVLQSADCDGDGILDLTCRDDDGRRWAITSSTGCDANAAIWDIVPPSACPKIFSPPTDPASCTRPSGWCIHDTAVLQSADCDGDGILDLTCRDDDGRRWAITSSKGCDANTAIWDIVPPSACPMIFPPPTDPASCTRPSGWCIHNSSVLQSADCDGDGALDVTCRDDDGRRWAITSSTGCDANAAIWDIVPPSACPKIFSPPTDPGTASCTRPSGWCIHNSSVLQSADCDGDGALDVTCRDDDGRRWAITSSTGCDANAAIWDIVPPSACPKIFSPPTDPASCTRPSGWCIHDTAVLQSADCDGDGILDLTCRDDDGRRWAITSSKGCDANTAIWDIVPPSACPMIFPPPTDPVPASCTRPSGWCIHNSSVLQSADCDGDGALDVTCRDDDGRRWAITSSTGCDANAAIWDIVPPSACPKIFSPPTDPASCTRPSGWCIHDTAVLQSADCDGDGILDLTCRDDDGRRWAITSSKGCDANTAIWDIVPPSACPMIFPPPTDPVPASCTRPSGWCIHNSSVLQSADCDGDGALDVTCRDDDGRRWAITSSTGCDANAAIWDIVPPSACPKIFSPPTDPASCTRPSGWCIHDTAVLQSADCDGDGILDLTCRDDDGRRWAITSSKGCDANTAIWDIVPPSACPMIFPPPTDPVPASCTRPSGWCIHNSSVLQSADCDGDGALDVTCRDDDGRRWAITSSTGCDANAAIWDIVPPSACPKIFSPPTDPASCTRPSGWCIHDTAVLQSADCDGDGILDLTCRDDDGRRWAITSSKGCDANTAIWDIVPPSACPMIFT</sequence>
<proteinExistence type="predicted"/>
<accession>D8U4M0</accession>
<reference evidence="1 2" key="1">
    <citation type="journal article" date="2010" name="Science">
        <title>Genomic analysis of organismal complexity in the multicellular green alga Volvox carteri.</title>
        <authorList>
            <person name="Prochnik S.E."/>
            <person name="Umen J."/>
            <person name="Nedelcu A.M."/>
            <person name="Hallmann A."/>
            <person name="Miller S.M."/>
            <person name="Nishii I."/>
            <person name="Ferris P."/>
            <person name="Kuo A."/>
            <person name="Mitros T."/>
            <person name="Fritz-Laylin L.K."/>
            <person name="Hellsten U."/>
            <person name="Chapman J."/>
            <person name="Simakov O."/>
            <person name="Rensing S.A."/>
            <person name="Terry A."/>
            <person name="Pangilinan J."/>
            <person name="Kapitonov V."/>
            <person name="Jurka J."/>
            <person name="Salamov A."/>
            <person name="Shapiro H."/>
            <person name="Schmutz J."/>
            <person name="Grimwood J."/>
            <person name="Lindquist E."/>
            <person name="Lucas S."/>
            <person name="Grigoriev I.V."/>
            <person name="Schmitt R."/>
            <person name="Kirk D."/>
            <person name="Rokhsar D.S."/>
        </authorList>
    </citation>
    <scope>NUCLEOTIDE SEQUENCE [LARGE SCALE GENOMIC DNA]</scope>
    <source>
        <strain evidence="2">f. Nagariensis / Eve</strain>
    </source>
</reference>
<organism evidence="2">
    <name type="scientific">Volvox carteri f. nagariensis</name>
    <dbReference type="NCBI Taxonomy" id="3068"/>
    <lineage>
        <taxon>Eukaryota</taxon>
        <taxon>Viridiplantae</taxon>
        <taxon>Chlorophyta</taxon>
        <taxon>core chlorophytes</taxon>
        <taxon>Chlorophyceae</taxon>
        <taxon>CS clade</taxon>
        <taxon>Chlamydomonadales</taxon>
        <taxon>Volvocaceae</taxon>
        <taxon>Volvox</taxon>
    </lineage>
</organism>
<dbReference type="Proteomes" id="UP000001058">
    <property type="component" value="Unassembled WGS sequence"/>
</dbReference>